<comment type="caution">
    <text evidence="17">The sequence shown here is derived from an EMBL/GenBank/DDBJ whole genome shotgun (WGS) entry which is preliminary data.</text>
</comment>
<evidence type="ECO:0000256" key="10">
    <source>
        <dbReference type="ARBA" id="ARBA00023027"/>
    </source>
</evidence>
<dbReference type="SUPFAM" id="SSF47781">
    <property type="entry name" value="RuvA domain 2-like"/>
    <property type="match status" value="2"/>
</dbReference>
<keyword evidence="5 14" id="KW-0235">DNA replication</keyword>
<keyword evidence="14" id="KW-0464">Manganese</keyword>
<evidence type="ECO:0000256" key="1">
    <source>
        <dbReference type="ARBA" id="ARBA00004067"/>
    </source>
</evidence>
<dbReference type="OrthoDB" id="9759736at2"/>
<feature type="binding site" evidence="14">
    <location>
        <position position="447"/>
    </location>
    <ligand>
        <name>Zn(2+)</name>
        <dbReference type="ChEBI" id="CHEBI:29105"/>
    </ligand>
</feature>
<dbReference type="Pfam" id="PF12826">
    <property type="entry name" value="HHH_2"/>
    <property type="match status" value="2"/>
</dbReference>
<dbReference type="SUPFAM" id="SSF52113">
    <property type="entry name" value="BRCT domain"/>
    <property type="match status" value="1"/>
</dbReference>
<evidence type="ECO:0000256" key="12">
    <source>
        <dbReference type="ARBA" id="ARBA00034005"/>
    </source>
</evidence>
<keyword evidence="6 14" id="KW-0479">Metal-binding</keyword>
<feature type="binding site" evidence="14">
    <location>
        <position position="176"/>
    </location>
    <ligand>
        <name>NAD(+)</name>
        <dbReference type="ChEBI" id="CHEBI:57540"/>
    </ligand>
</feature>
<feature type="binding site" evidence="14">
    <location>
        <position position="317"/>
    </location>
    <ligand>
        <name>NAD(+)</name>
        <dbReference type="ChEBI" id="CHEBI:57540"/>
    </ligand>
</feature>
<dbReference type="GO" id="GO:0003911">
    <property type="term" value="F:DNA ligase (NAD+) activity"/>
    <property type="evidence" value="ECO:0007669"/>
    <property type="project" value="UniProtKB-UniRule"/>
</dbReference>
<comment type="function">
    <text evidence="1 14">DNA ligase that catalyzes the formation of phosphodiester linkages between 5'-phosphoryl and 3'-hydroxyl groups in double-stranded DNA using NAD as a coenzyme and as the energy source for the reaction. It is essential for DNA replication and repair of damaged DNA.</text>
</comment>
<sequence>MTEISDPKQQIEELRSTVNLHNYRYHALDEPTVPDAEYDRLIRQLQVLEAKFPQFITNDSPTQRVGAKPLAGFNQVQHEAPMLSLDNVFNAQELSDFDHRVKERLGKGVKFSYCCEPKLDGAAVSLLYRDGKLVRGATRGDGNTGEDITHNVRTIPTIPLALIGEGYPRLLEVRGEIYMPRAGFDMLNKRARANDEKLFVNPRNAAAGSLRMLDAKITAERPLEMCCYSVGVMEGGDLAPNHSGILAQLQGWGFRINNEMRVVDDVEGCLKYHDYLLRRRPDLPYDIDGIVYKVDTISQQQSLGFTAKGPRWAIAHKFPAEEEITTLLDVDFQVGRTGAVTPVARLAPVFVGGVTVSNATLHNRDEIERLGIMINDAVVVRRAGDVIPQIAKVVLERRGSDAIKIAFPDYCPVCGSHVERVKIVTHSKSGRREGVGVAYRCVGRLVCRAQLSQAIIHFASRKALDIDGLGEKIVEQLVIEERLKSPADLYRLQVSDLAALEGFAELSAKNLVSAIAARRAVPLHKLVFALGIPDVGEETAKVLARVFGSLERIRVAKPELLIQLPDIGREVAGEITEFFADNHNALVLDDLVSVGVCASDECDIAAEYRGGLSFPQLIASFNISNIGPTSAARVAAHFGTMAALMAASIDDLAMVEKLSVKAASGLFDYFQCTQNRQYAEQLEQQLLDFKMHWNCEKGQTENLPLSGMTYVVTGTLESMGRDLAKQKLESLGAKVAGSVSKNTHCVVAGSAAGSKLVKAEQLGVTVMDEAMFLALLAEFDV</sequence>
<dbReference type="Gene3D" id="3.40.50.10190">
    <property type="entry name" value="BRCT domain"/>
    <property type="match status" value="1"/>
</dbReference>
<evidence type="ECO:0000256" key="11">
    <source>
        <dbReference type="ARBA" id="ARBA00023204"/>
    </source>
</evidence>
<feature type="binding site" evidence="14">
    <location>
        <position position="139"/>
    </location>
    <ligand>
        <name>NAD(+)</name>
        <dbReference type="ChEBI" id="CHEBI:57540"/>
    </ligand>
</feature>
<dbReference type="InterPro" id="IPR001679">
    <property type="entry name" value="DNA_ligase"/>
</dbReference>
<feature type="domain" description="BRCT" evidence="16">
    <location>
        <begin position="700"/>
        <end position="781"/>
    </location>
</feature>
<dbReference type="FunFam" id="1.10.150.20:FF:000007">
    <property type="entry name" value="DNA ligase"/>
    <property type="match status" value="1"/>
</dbReference>
<feature type="binding site" evidence="14">
    <location>
        <begin position="35"/>
        <end position="39"/>
    </location>
    <ligand>
        <name>NAD(+)</name>
        <dbReference type="ChEBI" id="CHEBI:57540"/>
    </ligand>
</feature>
<dbReference type="InterPro" id="IPR003583">
    <property type="entry name" value="Hlx-hairpin-Hlx_DNA-bd_motif"/>
</dbReference>
<dbReference type="FunFam" id="2.40.50.140:FF:000012">
    <property type="entry name" value="DNA ligase"/>
    <property type="match status" value="1"/>
</dbReference>
<evidence type="ECO:0000259" key="16">
    <source>
        <dbReference type="PROSITE" id="PS50172"/>
    </source>
</evidence>
<evidence type="ECO:0000313" key="17">
    <source>
        <dbReference type="EMBL" id="EAW31374.1"/>
    </source>
</evidence>
<dbReference type="EC" id="6.5.1.2" evidence="2 14"/>
<dbReference type="InterPro" id="IPR036420">
    <property type="entry name" value="BRCT_dom_sf"/>
</dbReference>
<comment type="catalytic activity">
    <reaction evidence="12 14 15">
        <text>NAD(+) + (deoxyribonucleotide)n-3'-hydroxyl + 5'-phospho-(deoxyribonucleotide)m = (deoxyribonucleotide)n+m + AMP + beta-nicotinamide D-nucleotide.</text>
        <dbReference type="EC" id="6.5.1.2"/>
    </reaction>
</comment>
<dbReference type="PROSITE" id="PS50172">
    <property type="entry name" value="BRCT"/>
    <property type="match status" value="1"/>
</dbReference>
<dbReference type="Gene3D" id="3.30.470.30">
    <property type="entry name" value="DNA ligase/mRNA capping enzyme"/>
    <property type="match status" value="1"/>
</dbReference>
<dbReference type="InterPro" id="IPR033136">
    <property type="entry name" value="DNA_ligase_CS"/>
</dbReference>
<dbReference type="Pfam" id="PF00533">
    <property type="entry name" value="BRCT"/>
    <property type="match status" value="1"/>
</dbReference>
<evidence type="ECO:0000256" key="6">
    <source>
        <dbReference type="ARBA" id="ARBA00022723"/>
    </source>
</evidence>
<dbReference type="InterPro" id="IPR013840">
    <property type="entry name" value="DNAligase_N"/>
</dbReference>
<dbReference type="PANTHER" id="PTHR23389:SF9">
    <property type="entry name" value="DNA LIGASE"/>
    <property type="match status" value="1"/>
</dbReference>
<dbReference type="InterPro" id="IPR010994">
    <property type="entry name" value="RuvA_2-like"/>
</dbReference>
<reference evidence="17 18" key="1">
    <citation type="journal article" date="2010" name="J. Bacteriol.">
        <title>Genome sequence of the oligotrophic marine Gammaproteobacterium HTCC2143, isolated from the Oregon Coast.</title>
        <authorList>
            <person name="Oh H.M."/>
            <person name="Kang I."/>
            <person name="Ferriera S."/>
            <person name="Giovannoni S.J."/>
            <person name="Cho J.C."/>
        </authorList>
    </citation>
    <scope>NUCLEOTIDE SEQUENCE [LARGE SCALE GENOMIC DNA]</scope>
    <source>
        <strain evidence="17 18">HTCC2143</strain>
    </source>
</reference>
<dbReference type="GO" id="GO:0005829">
    <property type="term" value="C:cytosol"/>
    <property type="evidence" value="ECO:0007669"/>
    <property type="project" value="TreeGrafter"/>
</dbReference>
<keyword evidence="8 14" id="KW-0862">Zinc</keyword>
<dbReference type="InterPro" id="IPR018239">
    <property type="entry name" value="DNA_ligase_AS"/>
</dbReference>
<dbReference type="Gene3D" id="2.40.50.140">
    <property type="entry name" value="Nucleic acid-binding proteins"/>
    <property type="match status" value="1"/>
</dbReference>
<dbReference type="HAMAP" id="MF_01588">
    <property type="entry name" value="DNA_ligase_A"/>
    <property type="match status" value="1"/>
</dbReference>
<name>A0YC55_9GAMM</name>
<feature type="binding site" evidence="14">
    <location>
        <position position="411"/>
    </location>
    <ligand>
        <name>Zn(2+)</name>
        <dbReference type="ChEBI" id="CHEBI:29105"/>
    </ligand>
</feature>
<dbReference type="Gene3D" id="1.10.150.20">
    <property type="entry name" value="5' to 3' exonuclease, C-terminal subdomain"/>
    <property type="match status" value="3"/>
</dbReference>
<dbReference type="PIRSF" id="PIRSF001604">
    <property type="entry name" value="LigA"/>
    <property type="match status" value="1"/>
</dbReference>
<dbReference type="InterPro" id="IPR012340">
    <property type="entry name" value="NA-bd_OB-fold"/>
</dbReference>
<evidence type="ECO:0000256" key="3">
    <source>
        <dbReference type="ARBA" id="ARBA00013308"/>
    </source>
</evidence>
<keyword evidence="11 14" id="KW-0234">DNA repair</keyword>
<dbReference type="SMART" id="SM00278">
    <property type="entry name" value="HhH1"/>
    <property type="match status" value="4"/>
</dbReference>
<feature type="binding site" evidence="14">
    <location>
        <position position="441"/>
    </location>
    <ligand>
        <name>Zn(2+)</name>
        <dbReference type="ChEBI" id="CHEBI:29105"/>
    </ligand>
</feature>
<feature type="binding site" evidence="14">
    <location>
        <position position="293"/>
    </location>
    <ligand>
        <name>NAD(+)</name>
        <dbReference type="ChEBI" id="CHEBI:57540"/>
    </ligand>
</feature>
<dbReference type="Pfam" id="PF03120">
    <property type="entry name" value="OB_DNA_ligase"/>
    <property type="match status" value="1"/>
</dbReference>
<dbReference type="PROSITE" id="PS01055">
    <property type="entry name" value="DNA_LIGASE_N1"/>
    <property type="match status" value="1"/>
</dbReference>
<evidence type="ECO:0000256" key="8">
    <source>
        <dbReference type="ARBA" id="ARBA00022833"/>
    </source>
</evidence>
<dbReference type="FunFam" id="1.10.287.610:FF:000002">
    <property type="entry name" value="DNA ligase"/>
    <property type="match status" value="1"/>
</dbReference>
<comment type="cofactor">
    <cofactor evidence="14">
        <name>Mg(2+)</name>
        <dbReference type="ChEBI" id="CHEBI:18420"/>
    </cofactor>
    <cofactor evidence="14">
        <name>Mn(2+)</name>
        <dbReference type="ChEBI" id="CHEBI:29035"/>
    </cofactor>
</comment>
<dbReference type="InterPro" id="IPR041663">
    <property type="entry name" value="DisA/LigA_HHH"/>
</dbReference>
<dbReference type="SUPFAM" id="SSF56091">
    <property type="entry name" value="DNA ligase/mRNA capping enzyme, catalytic domain"/>
    <property type="match status" value="1"/>
</dbReference>
<dbReference type="CDD" id="cd00114">
    <property type="entry name" value="LIGANc"/>
    <property type="match status" value="1"/>
</dbReference>
<dbReference type="InterPro" id="IPR004150">
    <property type="entry name" value="NAD_DNA_ligase_OB"/>
</dbReference>
<feature type="active site" description="N6-AMP-lysine intermediate" evidence="14">
    <location>
        <position position="118"/>
    </location>
</feature>
<dbReference type="NCBIfam" id="TIGR00575">
    <property type="entry name" value="dnlj"/>
    <property type="match status" value="1"/>
</dbReference>
<proteinExistence type="inferred from homology"/>
<evidence type="ECO:0000256" key="15">
    <source>
        <dbReference type="RuleBase" id="RU000618"/>
    </source>
</evidence>
<keyword evidence="10 14" id="KW-0520">NAD</keyword>
<dbReference type="InterPro" id="IPR001357">
    <property type="entry name" value="BRCT_dom"/>
</dbReference>
<feature type="binding site" evidence="14">
    <location>
        <position position="116"/>
    </location>
    <ligand>
        <name>NAD(+)</name>
        <dbReference type="ChEBI" id="CHEBI:57540"/>
    </ligand>
</feature>
<keyword evidence="7 14" id="KW-0227">DNA damage</keyword>
<dbReference type="Gene3D" id="6.20.10.30">
    <property type="match status" value="1"/>
</dbReference>
<dbReference type="FunFam" id="3.30.470.30:FF:000001">
    <property type="entry name" value="DNA ligase"/>
    <property type="match status" value="1"/>
</dbReference>
<gene>
    <name evidence="14" type="primary">ligA</name>
    <name evidence="17" type="ORF">GP2143_07489</name>
</gene>
<keyword evidence="18" id="KW-1185">Reference proteome</keyword>
<dbReference type="eggNOG" id="COG0272">
    <property type="taxonomic scope" value="Bacteria"/>
</dbReference>
<evidence type="ECO:0000256" key="7">
    <source>
        <dbReference type="ARBA" id="ARBA00022763"/>
    </source>
</evidence>
<organism evidence="17 18">
    <name type="scientific">marine gamma proteobacterium HTCC2143</name>
    <dbReference type="NCBI Taxonomy" id="247633"/>
    <lineage>
        <taxon>Bacteria</taxon>
        <taxon>Pseudomonadati</taxon>
        <taxon>Pseudomonadota</taxon>
        <taxon>Gammaproteobacteria</taxon>
        <taxon>Cellvibrionales</taxon>
        <taxon>Spongiibacteraceae</taxon>
        <taxon>BD1-7 clade</taxon>
    </lineage>
</organism>
<dbReference type="AlphaFoldDB" id="A0YC55"/>
<feature type="binding site" evidence="14">
    <location>
        <begin position="84"/>
        <end position="85"/>
    </location>
    <ligand>
        <name>NAD(+)</name>
        <dbReference type="ChEBI" id="CHEBI:57540"/>
    </ligand>
</feature>
<dbReference type="Proteomes" id="UP000004931">
    <property type="component" value="Unassembled WGS sequence"/>
</dbReference>
<dbReference type="GO" id="GO:0006260">
    <property type="term" value="P:DNA replication"/>
    <property type="evidence" value="ECO:0007669"/>
    <property type="project" value="UniProtKB-KW"/>
</dbReference>
<evidence type="ECO:0000313" key="18">
    <source>
        <dbReference type="Proteomes" id="UP000004931"/>
    </source>
</evidence>
<dbReference type="GO" id="GO:0006281">
    <property type="term" value="P:DNA repair"/>
    <property type="evidence" value="ECO:0007669"/>
    <property type="project" value="UniProtKB-KW"/>
</dbReference>
<dbReference type="Gene3D" id="1.10.287.610">
    <property type="entry name" value="Helix hairpin bin"/>
    <property type="match status" value="1"/>
</dbReference>
<evidence type="ECO:0000256" key="14">
    <source>
        <dbReference type="HAMAP-Rule" id="MF_01588"/>
    </source>
</evidence>
<comment type="similarity">
    <text evidence="13 14">Belongs to the NAD-dependent DNA ligase family. LigA subfamily.</text>
</comment>
<dbReference type="GO" id="GO:0003677">
    <property type="term" value="F:DNA binding"/>
    <property type="evidence" value="ECO:0007669"/>
    <property type="project" value="InterPro"/>
</dbReference>
<dbReference type="PROSITE" id="PS01056">
    <property type="entry name" value="DNA_LIGASE_N2"/>
    <property type="match status" value="1"/>
</dbReference>
<dbReference type="EMBL" id="AAVT01000003">
    <property type="protein sequence ID" value="EAW31374.1"/>
    <property type="molecule type" value="Genomic_DNA"/>
</dbReference>
<dbReference type="Pfam" id="PF01653">
    <property type="entry name" value="DNA_ligase_aden"/>
    <property type="match status" value="1"/>
</dbReference>
<keyword evidence="4 14" id="KW-0436">Ligase</keyword>
<dbReference type="STRING" id="247633.GP2143_07489"/>
<dbReference type="SUPFAM" id="SSF50249">
    <property type="entry name" value="Nucleic acid-binding proteins"/>
    <property type="match status" value="1"/>
</dbReference>
<evidence type="ECO:0000256" key="13">
    <source>
        <dbReference type="ARBA" id="ARBA00060881"/>
    </source>
</evidence>
<evidence type="ECO:0000256" key="9">
    <source>
        <dbReference type="ARBA" id="ARBA00022842"/>
    </source>
</evidence>
<evidence type="ECO:0000256" key="4">
    <source>
        <dbReference type="ARBA" id="ARBA00022598"/>
    </source>
</evidence>
<feature type="binding site" evidence="14">
    <location>
        <position position="414"/>
    </location>
    <ligand>
        <name>Zn(2+)</name>
        <dbReference type="ChEBI" id="CHEBI:29105"/>
    </ligand>
</feature>
<dbReference type="SMART" id="SM00292">
    <property type="entry name" value="BRCT"/>
    <property type="match status" value="1"/>
</dbReference>
<dbReference type="SMART" id="SM00532">
    <property type="entry name" value="LIGANc"/>
    <property type="match status" value="1"/>
</dbReference>
<evidence type="ECO:0000256" key="2">
    <source>
        <dbReference type="ARBA" id="ARBA00012722"/>
    </source>
</evidence>
<accession>A0YC55</accession>
<protein>
    <recommendedName>
        <fullName evidence="3 14">DNA ligase</fullName>
        <ecNumber evidence="2 14">6.5.1.2</ecNumber>
    </recommendedName>
    <alternativeName>
        <fullName evidence="14">Polydeoxyribonucleotide synthase [NAD(+)]</fullName>
    </alternativeName>
</protein>
<dbReference type="InterPro" id="IPR013839">
    <property type="entry name" value="DNAligase_adenylation"/>
</dbReference>
<dbReference type="NCBIfam" id="NF005932">
    <property type="entry name" value="PRK07956.1"/>
    <property type="match status" value="1"/>
</dbReference>
<keyword evidence="9 14" id="KW-0460">Magnesium</keyword>
<dbReference type="PANTHER" id="PTHR23389">
    <property type="entry name" value="CHROMOSOME TRANSMISSION FIDELITY FACTOR 18"/>
    <property type="match status" value="1"/>
</dbReference>
<dbReference type="GO" id="GO:0046872">
    <property type="term" value="F:metal ion binding"/>
    <property type="evidence" value="ECO:0007669"/>
    <property type="project" value="UniProtKB-KW"/>
</dbReference>
<dbReference type="CDD" id="cd17748">
    <property type="entry name" value="BRCT_DNA_ligase_like"/>
    <property type="match status" value="1"/>
</dbReference>
<evidence type="ECO:0000256" key="5">
    <source>
        <dbReference type="ARBA" id="ARBA00022705"/>
    </source>
</evidence>